<dbReference type="EMBL" id="JBEOZM010000014">
    <property type="protein sequence ID" value="MER6271166.1"/>
    <property type="molecule type" value="Genomic_DNA"/>
</dbReference>
<dbReference type="Proteomes" id="UP001490365">
    <property type="component" value="Unassembled WGS sequence"/>
</dbReference>
<dbReference type="PROSITE" id="PS51898">
    <property type="entry name" value="TYR_RECOMBINASE"/>
    <property type="match status" value="1"/>
</dbReference>
<gene>
    <name evidence="3" type="ORF">ABT211_28300</name>
</gene>
<keyword evidence="1" id="KW-0233">DNA recombination</keyword>
<evidence type="ECO:0000256" key="1">
    <source>
        <dbReference type="ARBA" id="ARBA00023172"/>
    </source>
</evidence>
<sequence>MPYPTALFLEEEIDAHLERWGTVEVDGLEVLFSPRERGKGTMPTASTYGYHFKKACKAAGLVDGQGEARFTPHSLRHFFASTALANGVSLLEVSRWLGHRSLNVTATTYGHIVPEAWDRCRDVIQSALRPTSPVSLAPAA</sequence>
<dbReference type="SUPFAM" id="SSF56349">
    <property type="entry name" value="DNA breaking-rejoining enzymes"/>
    <property type="match status" value="1"/>
</dbReference>
<protein>
    <submittedName>
        <fullName evidence="3">Tyrosine-type recombinase/integrase</fullName>
    </submittedName>
</protein>
<evidence type="ECO:0000313" key="3">
    <source>
        <dbReference type="EMBL" id="MER6271166.1"/>
    </source>
</evidence>
<evidence type="ECO:0000259" key="2">
    <source>
        <dbReference type="PROSITE" id="PS51898"/>
    </source>
</evidence>
<keyword evidence="4" id="KW-1185">Reference proteome</keyword>
<dbReference type="InterPro" id="IPR011010">
    <property type="entry name" value="DNA_brk_join_enz"/>
</dbReference>
<accession>A0ABV1TMA7</accession>
<dbReference type="Pfam" id="PF00589">
    <property type="entry name" value="Phage_integrase"/>
    <property type="match status" value="1"/>
</dbReference>
<dbReference type="InterPro" id="IPR013762">
    <property type="entry name" value="Integrase-like_cat_sf"/>
</dbReference>
<reference evidence="3 4" key="1">
    <citation type="submission" date="2024-06" db="EMBL/GenBank/DDBJ databases">
        <title>The Natural Products Discovery Center: Release of the First 8490 Sequenced Strains for Exploring Actinobacteria Biosynthetic Diversity.</title>
        <authorList>
            <person name="Kalkreuter E."/>
            <person name="Kautsar S.A."/>
            <person name="Yang D."/>
            <person name="Bader C.D."/>
            <person name="Teijaro C.N."/>
            <person name="Fluegel L."/>
            <person name="Davis C.M."/>
            <person name="Simpson J.R."/>
            <person name="Lauterbach L."/>
            <person name="Steele A.D."/>
            <person name="Gui C."/>
            <person name="Meng S."/>
            <person name="Li G."/>
            <person name="Viehrig K."/>
            <person name="Ye F."/>
            <person name="Su P."/>
            <person name="Kiefer A.F."/>
            <person name="Nichols A."/>
            <person name="Cepeda A.J."/>
            <person name="Yan W."/>
            <person name="Fan B."/>
            <person name="Jiang Y."/>
            <person name="Adhikari A."/>
            <person name="Zheng C.-J."/>
            <person name="Schuster L."/>
            <person name="Cowan T.M."/>
            <person name="Smanski M.J."/>
            <person name="Chevrette M.G."/>
            <person name="De Carvalho L.P.S."/>
            <person name="Shen B."/>
        </authorList>
    </citation>
    <scope>NUCLEOTIDE SEQUENCE [LARGE SCALE GENOMIC DNA]</scope>
    <source>
        <strain evidence="3 4">NPDC001694</strain>
    </source>
</reference>
<comment type="caution">
    <text evidence="3">The sequence shown here is derived from an EMBL/GenBank/DDBJ whole genome shotgun (WGS) entry which is preliminary data.</text>
</comment>
<dbReference type="Gene3D" id="1.10.443.10">
    <property type="entry name" value="Intergrase catalytic core"/>
    <property type="match status" value="1"/>
</dbReference>
<organism evidence="3 4">
    <name type="scientific">Streptomyces sp. 900105755</name>
    <dbReference type="NCBI Taxonomy" id="3154389"/>
    <lineage>
        <taxon>Bacteria</taxon>
        <taxon>Bacillati</taxon>
        <taxon>Actinomycetota</taxon>
        <taxon>Actinomycetes</taxon>
        <taxon>Kitasatosporales</taxon>
        <taxon>Streptomycetaceae</taxon>
        <taxon>Streptomyces</taxon>
    </lineage>
</organism>
<proteinExistence type="predicted"/>
<evidence type="ECO:0000313" key="4">
    <source>
        <dbReference type="Proteomes" id="UP001490365"/>
    </source>
</evidence>
<dbReference type="RefSeq" id="WP_351959566.1">
    <property type="nucleotide sequence ID" value="NZ_JBEOZM010000014.1"/>
</dbReference>
<name>A0ABV1TMA7_9ACTN</name>
<dbReference type="InterPro" id="IPR002104">
    <property type="entry name" value="Integrase_catalytic"/>
</dbReference>
<feature type="domain" description="Tyr recombinase" evidence="2">
    <location>
        <begin position="1"/>
        <end position="122"/>
    </location>
</feature>